<dbReference type="AlphaFoldDB" id="A0AAV9ZD89"/>
<dbReference type="EMBL" id="JAWWNJ010000145">
    <property type="protein sequence ID" value="KAK6983861.1"/>
    <property type="molecule type" value="Genomic_DNA"/>
</dbReference>
<dbReference type="Proteomes" id="UP001362999">
    <property type="component" value="Unassembled WGS sequence"/>
</dbReference>
<evidence type="ECO:0000313" key="1">
    <source>
        <dbReference type="EMBL" id="KAK6977837.1"/>
    </source>
</evidence>
<dbReference type="EMBL" id="JAWWNJ010000027">
    <property type="protein sequence ID" value="KAK7029120.1"/>
    <property type="molecule type" value="Genomic_DNA"/>
</dbReference>
<dbReference type="EMBL" id="JAWWNJ010000165">
    <property type="protein sequence ID" value="KAK6977837.1"/>
    <property type="molecule type" value="Genomic_DNA"/>
</dbReference>
<evidence type="ECO:0000313" key="3">
    <source>
        <dbReference type="EMBL" id="KAK6987912.1"/>
    </source>
</evidence>
<organism evidence="1 5">
    <name type="scientific">Favolaschia claudopus</name>
    <dbReference type="NCBI Taxonomy" id="2862362"/>
    <lineage>
        <taxon>Eukaryota</taxon>
        <taxon>Fungi</taxon>
        <taxon>Dikarya</taxon>
        <taxon>Basidiomycota</taxon>
        <taxon>Agaricomycotina</taxon>
        <taxon>Agaricomycetes</taxon>
        <taxon>Agaricomycetidae</taxon>
        <taxon>Agaricales</taxon>
        <taxon>Marasmiineae</taxon>
        <taxon>Mycenaceae</taxon>
        <taxon>Favolaschia</taxon>
    </lineage>
</organism>
<name>A0AAV9ZD89_9AGAR</name>
<dbReference type="EMBL" id="JAWWNJ010000127">
    <property type="protein sequence ID" value="KAK6987912.1"/>
    <property type="molecule type" value="Genomic_DNA"/>
</dbReference>
<gene>
    <name evidence="4" type="ORF">R3P38DRAFT_2775708</name>
    <name evidence="3" type="ORF">R3P38DRAFT_2805177</name>
    <name evidence="2" type="ORF">R3P38DRAFT_2807456</name>
    <name evidence="1" type="ORF">R3P38DRAFT_2809914</name>
</gene>
<proteinExistence type="predicted"/>
<protein>
    <submittedName>
        <fullName evidence="1">Uncharacterized protein</fullName>
    </submittedName>
</protein>
<evidence type="ECO:0000313" key="2">
    <source>
        <dbReference type="EMBL" id="KAK6983861.1"/>
    </source>
</evidence>
<sequence length="185" mass="20777">MGALASHTGIIEGTRKDAFWGIWQVSNGLFKFQCFVWERILERFSKPSNLDAEPAFGSVRFGVRTFFRTELSQHYSLSPQNGALKVGKVPYIDRMDHGLYAALRRFKLEDGDDGGVCGGKTTKEFILDHMRRGSGRPSTTRFGVQFHFDSSLQRALLLELCSVVAIKLKPSPPSMQEDALAYLIQ</sequence>
<evidence type="ECO:0000313" key="4">
    <source>
        <dbReference type="EMBL" id="KAK7029120.1"/>
    </source>
</evidence>
<accession>A0AAV9ZD89</accession>
<reference evidence="1 5" key="1">
    <citation type="journal article" date="2024" name="J Genomics">
        <title>Draft genome sequencing and assembly of Favolaschia claudopus CIRM-BRFM 2984 isolated from oak limbs.</title>
        <authorList>
            <person name="Navarro D."/>
            <person name="Drula E."/>
            <person name="Chaduli D."/>
            <person name="Cazenave R."/>
            <person name="Ahrendt S."/>
            <person name="Wang J."/>
            <person name="Lipzen A."/>
            <person name="Daum C."/>
            <person name="Barry K."/>
            <person name="Grigoriev I.V."/>
            <person name="Favel A."/>
            <person name="Rosso M.N."/>
            <person name="Martin F."/>
        </authorList>
    </citation>
    <scope>NUCLEOTIDE SEQUENCE [LARGE SCALE GENOMIC DNA]</scope>
    <source>
        <strain evidence="1 5">CIRM-BRFM 2984</strain>
    </source>
</reference>
<keyword evidence="5" id="KW-1185">Reference proteome</keyword>
<comment type="caution">
    <text evidence="1">The sequence shown here is derived from an EMBL/GenBank/DDBJ whole genome shotgun (WGS) entry which is preliminary data.</text>
</comment>
<evidence type="ECO:0000313" key="5">
    <source>
        <dbReference type="Proteomes" id="UP001362999"/>
    </source>
</evidence>